<dbReference type="InParanoid" id="J9DJ27"/>
<protein>
    <submittedName>
        <fullName evidence="2">Uncharacterized protein</fullName>
    </submittedName>
</protein>
<reference evidence="2 3" key="1">
    <citation type="submission" date="2011-08" db="EMBL/GenBank/DDBJ databases">
        <authorList>
            <person name="Liu Z.J."/>
            <person name="Shi F.L."/>
            <person name="Lu J.Q."/>
            <person name="Li M."/>
            <person name="Wang Z.L."/>
        </authorList>
    </citation>
    <scope>NUCLEOTIDE SEQUENCE [LARGE SCALE GENOMIC DNA]</scope>
    <source>
        <strain evidence="2 3">USNM 41457</strain>
    </source>
</reference>
<accession>J9DJ27</accession>
<sequence>MSTWNTNYFETASSCQILSTKILIKFHFNSSPYMTLKKYYEKKMLKTKITNIISSISLGFIFCLTDSITYGSNILNCDKKFNSMKNQIECVSIVLYLTATLLSQMVFSIFTKIESGFSQHL</sequence>
<name>J9DJ27_EDHAE</name>
<feature type="transmembrane region" description="Helical" evidence="1">
    <location>
        <begin position="91"/>
        <end position="110"/>
    </location>
</feature>
<feature type="transmembrane region" description="Helical" evidence="1">
    <location>
        <begin position="52"/>
        <end position="71"/>
    </location>
</feature>
<keyword evidence="1" id="KW-0472">Membrane</keyword>
<evidence type="ECO:0000313" key="2">
    <source>
        <dbReference type="EMBL" id="EJW01392.1"/>
    </source>
</evidence>
<organism evidence="2 3">
    <name type="scientific">Edhazardia aedis (strain USNM 41457)</name>
    <name type="common">Microsporidian parasite</name>
    <dbReference type="NCBI Taxonomy" id="1003232"/>
    <lineage>
        <taxon>Eukaryota</taxon>
        <taxon>Fungi</taxon>
        <taxon>Fungi incertae sedis</taxon>
        <taxon>Microsporidia</taxon>
        <taxon>Edhazardia</taxon>
    </lineage>
</organism>
<gene>
    <name evidence="2" type="ORF">EDEG_03986</name>
</gene>
<dbReference type="HOGENOM" id="CLU_2038042_0_0_1"/>
<proteinExistence type="predicted"/>
<keyword evidence="3" id="KW-1185">Reference proteome</keyword>
<dbReference type="AlphaFoldDB" id="J9DJ27"/>
<dbReference type="EMBL" id="AFBI03000170">
    <property type="protein sequence ID" value="EJW01392.1"/>
    <property type="molecule type" value="Genomic_DNA"/>
</dbReference>
<keyword evidence="1" id="KW-1133">Transmembrane helix</keyword>
<comment type="caution">
    <text evidence="2">The sequence shown here is derived from an EMBL/GenBank/DDBJ whole genome shotgun (WGS) entry which is preliminary data.</text>
</comment>
<keyword evidence="1" id="KW-0812">Transmembrane</keyword>
<dbReference type="VEuPathDB" id="MicrosporidiaDB:EDEG_03986"/>
<evidence type="ECO:0000313" key="3">
    <source>
        <dbReference type="Proteomes" id="UP000003163"/>
    </source>
</evidence>
<reference evidence="3" key="2">
    <citation type="submission" date="2015-07" db="EMBL/GenBank/DDBJ databases">
        <title>Contrasting host-pathogen interactions and genome evolution in two generalist and specialist microsporidian pathogens of mosquitoes.</title>
        <authorList>
            <consortium name="The Broad Institute Genomics Platform"/>
            <consortium name="The Broad Institute Genome Sequencing Center for Infectious Disease"/>
            <person name="Cuomo C.A."/>
            <person name="Sanscrainte N.D."/>
            <person name="Goldberg J.M."/>
            <person name="Heiman D."/>
            <person name="Young S."/>
            <person name="Zeng Q."/>
            <person name="Becnel J.J."/>
            <person name="Birren B.W."/>
        </authorList>
    </citation>
    <scope>NUCLEOTIDE SEQUENCE [LARGE SCALE GENOMIC DNA]</scope>
    <source>
        <strain evidence="3">USNM 41457</strain>
    </source>
</reference>
<dbReference type="Proteomes" id="UP000003163">
    <property type="component" value="Unassembled WGS sequence"/>
</dbReference>
<dbReference type="OrthoDB" id="2190497at2759"/>
<evidence type="ECO:0000256" key="1">
    <source>
        <dbReference type="SAM" id="Phobius"/>
    </source>
</evidence>